<keyword evidence="10" id="KW-1185">Reference proteome</keyword>
<evidence type="ECO:0000256" key="2">
    <source>
        <dbReference type="ARBA" id="ARBA00005327"/>
    </source>
</evidence>
<keyword evidence="4 8" id="KW-0812">Transmembrane</keyword>
<dbReference type="InterPro" id="IPR009318">
    <property type="entry name" value="Gustatory_rcpt"/>
</dbReference>
<keyword evidence="6 8" id="KW-0472">Membrane</keyword>
<keyword evidence="3" id="KW-1003">Cell membrane</keyword>
<comment type="similarity">
    <text evidence="2">Belongs to the insect chemoreceptor superfamily. Gustatory receptor (GR) family. Gr5a subfamily.</text>
</comment>
<accession>A0ABD2NSQ7</accession>
<evidence type="ECO:0000256" key="6">
    <source>
        <dbReference type="ARBA" id="ARBA00023136"/>
    </source>
</evidence>
<reference evidence="9 10" key="1">
    <citation type="journal article" date="2021" name="BMC Biol.">
        <title>Horizontally acquired antibacterial genes associated with adaptive radiation of ladybird beetles.</title>
        <authorList>
            <person name="Li H.S."/>
            <person name="Tang X.F."/>
            <person name="Huang Y.H."/>
            <person name="Xu Z.Y."/>
            <person name="Chen M.L."/>
            <person name="Du X.Y."/>
            <person name="Qiu B.Y."/>
            <person name="Chen P.T."/>
            <person name="Zhang W."/>
            <person name="Slipinski A."/>
            <person name="Escalona H.E."/>
            <person name="Waterhouse R.M."/>
            <person name="Zwick A."/>
            <person name="Pang H."/>
        </authorList>
    </citation>
    <scope>NUCLEOTIDE SEQUENCE [LARGE SCALE GENOMIC DNA]</scope>
    <source>
        <strain evidence="9">SYSU2018</strain>
    </source>
</reference>
<dbReference type="GO" id="GO:0008527">
    <property type="term" value="F:taste receptor activity"/>
    <property type="evidence" value="ECO:0007669"/>
    <property type="project" value="UniProtKB-ARBA"/>
</dbReference>
<dbReference type="Proteomes" id="UP001516400">
    <property type="component" value="Unassembled WGS sequence"/>
</dbReference>
<gene>
    <name evidence="9" type="ORF">HHI36_004947</name>
</gene>
<name>A0ABD2NSQ7_9CUCU</name>
<protein>
    <recommendedName>
        <fullName evidence="11">Gustatory receptor</fullName>
    </recommendedName>
</protein>
<proteinExistence type="inferred from homology"/>
<evidence type="ECO:0000256" key="4">
    <source>
        <dbReference type="ARBA" id="ARBA00022692"/>
    </source>
</evidence>
<feature type="transmembrane region" description="Helical" evidence="8">
    <location>
        <begin position="231"/>
        <end position="252"/>
    </location>
</feature>
<dbReference type="PANTHER" id="PTHR21421">
    <property type="entry name" value="GUSTATORY RECEPTOR"/>
    <property type="match status" value="1"/>
</dbReference>
<keyword evidence="5 8" id="KW-1133">Transmembrane helix</keyword>
<evidence type="ECO:0000256" key="7">
    <source>
        <dbReference type="ARBA" id="ARBA00023170"/>
    </source>
</evidence>
<feature type="transmembrane region" description="Helical" evidence="8">
    <location>
        <begin position="264"/>
        <end position="287"/>
    </location>
</feature>
<evidence type="ECO:0000256" key="8">
    <source>
        <dbReference type="SAM" id="Phobius"/>
    </source>
</evidence>
<dbReference type="PANTHER" id="PTHR21421:SF29">
    <property type="entry name" value="GUSTATORY RECEPTOR 5A FOR TREHALOSE-RELATED"/>
    <property type="match status" value="1"/>
</dbReference>
<evidence type="ECO:0000256" key="3">
    <source>
        <dbReference type="ARBA" id="ARBA00022475"/>
    </source>
</evidence>
<organism evidence="9 10">
    <name type="scientific">Cryptolaemus montrouzieri</name>
    <dbReference type="NCBI Taxonomy" id="559131"/>
    <lineage>
        <taxon>Eukaryota</taxon>
        <taxon>Metazoa</taxon>
        <taxon>Ecdysozoa</taxon>
        <taxon>Arthropoda</taxon>
        <taxon>Hexapoda</taxon>
        <taxon>Insecta</taxon>
        <taxon>Pterygota</taxon>
        <taxon>Neoptera</taxon>
        <taxon>Endopterygota</taxon>
        <taxon>Coleoptera</taxon>
        <taxon>Polyphaga</taxon>
        <taxon>Cucujiformia</taxon>
        <taxon>Coccinelloidea</taxon>
        <taxon>Coccinellidae</taxon>
        <taxon>Scymninae</taxon>
        <taxon>Scymnini</taxon>
        <taxon>Cryptolaemus</taxon>
    </lineage>
</organism>
<evidence type="ECO:0000256" key="5">
    <source>
        <dbReference type="ARBA" id="ARBA00022989"/>
    </source>
</evidence>
<evidence type="ECO:0000313" key="9">
    <source>
        <dbReference type="EMBL" id="KAL3281743.1"/>
    </source>
</evidence>
<evidence type="ECO:0008006" key="11">
    <source>
        <dbReference type="Google" id="ProtNLM"/>
    </source>
</evidence>
<comment type="caution">
    <text evidence="9">The sequence shown here is derived from an EMBL/GenBank/DDBJ whole genome shotgun (WGS) entry which is preliminary data.</text>
</comment>
<dbReference type="EMBL" id="JABFTP020000144">
    <property type="protein sequence ID" value="KAL3281743.1"/>
    <property type="molecule type" value="Genomic_DNA"/>
</dbReference>
<comment type="subcellular location">
    <subcellularLocation>
        <location evidence="1">Cell membrane</location>
        <topology evidence="1">Multi-pass membrane protein</topology>
    </subcellularLocation>
</comment>
<dbReference type="AlphaFoldDB" id="A0ABD2NSQ7"/>
<sequence>MDHSLSVEISKILLNVTKFTHVTYSYYWKILWKGEAGRRYGNHAWQSRSLRIRYQKPDPYFRRNLHAAYERYSKYYNLRRRHISFKEGDLVWRRNKILSSAADFSQQILILVEHLLFILNDISKTHKCHDRSYSGVEEYFNIAYPQVFSLIHFSYWKAILVQTANILSTITWNYTDSFIILVSSGLALRFTQIANKIESKKFQDSDDKFWRETREDFNKICKLSRVIDENLSALVIVSFINNTFFICIQLYNSLKEREGFTEKLYYFYSFAFLLLRITSVTLYGAWINDESRKPLDMLHSVPSMQYNIEVNRFIDQINTMSIGLTGWNFFLVTRGFLLKIARTILTFELMILEFGPAMK</sequence>
<dbReference type="GO" id="GO:0050916">
    <property type="term" value="P:sensory perception of sweet taste"/>
    <property type="evidence" value="ECO:0007669"/>
    <property type="project" value="UniProtKB-ARBA"/>
</dbReference>
<evidence type="ECO:0000313" key="10">
    <source>
        <dbReference type="Proteomes" id="UP001516400"/>
    </source>
</evidence>
<dbReference type="Pfam" id="PF06151">
    <property type="entry name" value="Trehalose_recp"/>
    <property type="match status" value="1"/>
</dbReference>
<keyword evidence="7" id="KW-0675">Receptor</keyword>
<evidence type="ECO:0000256" key="1">
    <source>
        <dbReference type="ARBA" id="ARBA00004651"/>
    </source>
</evidence>
<dbReference type="GO" id="GO:0005886">
    <property type="term" value="C:plasma membrane"/>
    <property type="evidence" value="ECO:0007669"/>
    <property type="project" value="UniProtKB-SubCell"/>
</dbReference>